<dbReference type="RefSeq" id="WP_049173072.1">
    <property type="nucleotide sequence ID" value="NZ_JASOFM010000020.1"/>
</dbReference>
<dbReference type="GO" id="GO:0102919">
    <property type="term" value="F:5,6-dimethylbenzimidazole synthase activity"/>
    <property type="evidence" value="ECO:0007669"/>
    <property type="project" value="UniProtKB-EC"/>
</dbReference>
<dbReference type="AlphaFoldDB" id="A0AAW9SZR8"/>
<proteinExistence type="predicted"/>
<dbReference type="InterPro" id="IPR012825">
    <property type="entry name" value="BluB"/>
</dbReference>
<gene>
    <name evidence="5" type="primary">bluB</name>
    <name evidence="5" type="ORF">QP460_009200</name>
</gene>
<dbReference type="InterPro" id="IPR000415">
    <property type="entry name" value="Nitroreductase-like"/>
</dbReference>
<reference evidence="5" key="1">
    <citation type="submission" date="2023-05" db="EMBL/GenBank/DDBJ databases">
        <authorList>
            <person name="Du J."/>
        </authorList>
    </citation>
    <scope>NUCLEOTIDE SEQUENCE</scope>
    <source>
        <strain evidence="5">UMB1064</strain>
    </source>
</reference>
<dbReference type="InterPro" id="IPR029479">
    <property type="entry name" value="Nitroreductase"/>
</dbReference>
<evidence type="ECO:0000313" key="5">
    <source>
        <dbReference type="EMBL" id="MEO3717761.1"/>
    </source>
</evidence>
<dbReference type="Gene3D" id="3.40.109.10">
    <property type="entry name" value="NADH Oxidase"/>
    <property type="match status" value="1"/>
</dbReference>
<accession>A0AAW9SZR8</accession>
<reference evidence="5" key="2">
    <citation type="submission" date="2024-05" db="EMBL/GenBank/DDBJ databases">
        <authorList>
            <person name="Wolfe A."/>
        </authorList>
    </citation>
    <scope>NUCLEOTIDE SEQUENCE</scope>
    <source>
        <strain evidence="5">UMB1064</strain>
    </source>
</reference>
<evidence type="ECO:0000259" key="4">
    <source>
        <dbReference type="Pfam" id="PF00881"/>
    </source>
</evidence>
<organism evidence="5 6">
    <name type="scientific">Corynebacterium amycolatum</name>
    <dbReference type="NCBI Taxonomy" id="43765"/>
    <lineage>
        <taxon>Bacteria</taxon>
        <taxon>Bacillati</taxon>
        <taxon>Actinomycetota</taxon>
        <taxon>Actinomycetes</taxon>
        <taxon>Mycobacteriales</taxon>
        <taxon>Corynebacteriaceae</taxon>
        <taxon>Corynebacterium</taxon>
    </lineage>
</organism>
<dbReference type="InterPro" id="IPR050627">
    <property type="entry name" value="Nitroreductase/BluB"/>
</dbReference>
<dbReference type="SUPFAM" id="SSF55469">
    <property type="entry name" value="FMN-dependent nitroreductase-like"/>
    <property type="match status" value="1"/>
</dbReference>
<name>A0AAW9SZR8_CORAY</name>
<keyword evidence="1" id="KW-0285">Flavoprotein</keyword>
<comment type="caution">
    <text evidence="5">The sequence shown here is derived from an EMBL/GenBank/DDBJ whole genome shotgun (WGS) entry which is preliminary data.</text>
</comment>
<dbReference type="EMBL" id="JASOOY020000031">
    <property type="protein sequence ID" value="MEO3717761.1"/>
    <property type="molecule type" value="Genomic_DNA"/>
</dbReference>
<dbReference type="Proteomes" id="UP001223646">
    <property type="component" value="Unassembled WGS sequence"/>
</dbReference>
<sequence length="223" mass="24868">MDMRTLLSAQGFDTDSLSDDQLAVYHTLFRRRDVRREFAGEVVDRERLMRVLAAAHAAPSVGLSQPWDFHIIQNPDRLQQFADHVAGRRAEFAAKLEGERRETFNPIQIEGIVDSGTGIVVTYDPTRGGKNILGRDTVDDTGLMSVALAIQNLWLAATAEGLGVGWVSFYHEDFLADFVGVEAPVRPVAWLCIGPVTHLAEERDLEKFGWRKGLALDEVVHWG</sequence>
<evidence type="ECO:0000313" key="6">
    <source>
        <dbReference type="Proteomes" id="UP001223646"/>
    </source>
</evidence>
<dbReference type="NCBIfam" id="TIGR02476">
    <property type="entry name" value="BluB"/>
    <property type="match status" value="1"/>
</dbReference>
<feature type="domain" description="Nitroreductase" evidence="4">
    <location>
        <begin position="30"/>
        <end position="194"/>
    </location>
</feature>
<protein>
    <submittedName>
        <fullName evidence="5">5,6-dimethylbenzimidazole synthase</fullName>
        <ecNumber evidence="5">1.13.11.79</ecNumber>
    </submittedName>
</protein>
<keyword evidence="3 5" id="KW-0560">Oxidoreductase</keyword>
<evidence type="ECO:0000256" key="2">
    <source>
        <dbReference type="ARBA" id="ARBA00022643"/>
    </source>
</evidence>
<dbReference type="Pfam" id="PF00881">
    <property type="entry name" value="Nitroreductase"/>
    <property type="match status" value="1"/>
</dbReference>
<evidence type="ECO:0000256" key="1">
    <source>
        <dbReference type="ARBA" id="ARBA00022630"/>
    </source>
</evidence>
<dbReference type="PANTHER" id="PTHR23026:SF90">
    <property type="entry name" value="IODOTYROSINE DEIODINASE 1"/>
    <property type="match status" value="1"/>
</dbReference>
<evidence type="ECO:0000256" key="3">
    <source>
        <dbReference type="ARBA" id="ARBA00023002"/>
    </source>
</evidence>
<dbReference type="PANTHER" id="PTHR23026">
    <property type="entry name" value="NADPH NITROREDUCTASE"/>
    <property type="match status" value="1"/>
</dbReference>
<keyword evidence="2" id="KW-0288">FMN</keyword>
<dbReference type="EC" id="1.13.11.79" evidence="5"/>